<dbReference type="Proteomes" id="UP001057402">
    <property type="component" value="Chromosome 11"/>
</dbReference>
<comment type="caution">
    <text evidence="1">The sequence shown here is derived from an EMBL/GenBank/DDBJ whole genome shotgun (WGS) entry which is preliminary data.</text>
</comment>
<evidence type="ECO:0000313" key="1">
    <source>
        <dbReference type="EMBL" id="KAI4311112.1"/>
    </source>
</evidence>
<dbReference type="EMBL" id="CM042890">
    <property type="protein sequence ID" value="KAI4311112.1"/>
    <property type="molecule type" value="Genomic_DNA"/>
</dbReference>
<proteinExistence type="predicted"/>
<keyword evidence="2" id="KW-1185">Reference proteome</keyword>
<reference evidence="2" key="1">
    <citation type="journal article" date="2023" name="Front. Plant Sci.">
        <title>Chromosomal-level genome assembly of Melastoma candidum provides insights into trichome evolution.</title>
        <authorList>
            <person name="Zhong Y."/>
            <person name="Wu W."/>
            <person name="Sun C."/>
            <person name="Zou P."/>
            <person name="Liu Y."/>
            <person name="Dai S."/>
            <person name="Zhou R."/>
        </authorList>
    </citation>
    <scope>NUCLEOTIDE SEQUENCE [LARGE SCALE GENOMIC DNA]</scope>
</reference>
<evidence type="ECO:0000313" key="2">
    <source>
        <dbReference type="Proteomes" id="UP001057402"/>
    </source>
</evidence>
<gene>
    <name evidence="1" type="ORF">MLD38_036036</name>
</gene>
<protein>
    <submittedName>
        <fullName evidence="1">Uncharacterized protein</fullName>
    </submittedName>
</protein>
<name>A0ACB9LJM0_9MYRT</name>
<organism evidence="1 2">
    <name type="scientific">Melastoma candidum</name>
    <dbReference type="NCBI Taxonomy" id="119954"/>
    <lineage>
        <taxon>Eukaryota</taxon>
        <taxon>Viridiplantae</taxon>
        <taxon>Streptophyta</taxon>
        <taxon>Embryophyta</taxon>
        <taxon>Tracheophyta</taxon>
        <taxon>Spermatophyta</taxon>
        <taxon>Magnoliopsida</taxon>
        <taxon>eudicotyledons</taxon>
        <taxon>Gunneridae</taxon>
        <taxon>Pentapetalae</taxon>
        <taxon>rosids</taxon>
        <taxon>malvids</taxon>
        <taxon>Myrtales</taxon>
        <taxon>Melastomataceae</taxon>
        <taxon>Melastomatoideae</taxon>
        <taxon>Melastomateae</taxon>
        <taxon>Melastoma</taxon>
    </lineage>
</organism>
<sequence>MLLPPSLGIFWDTISRPIPDGVNPGDVLDNIIAALRVHFPDYDHEIHRDAVSFGLKRQSRRADVVLIFIDEHHRTFFYVFEKIGSRRAFVLPLSDPAASGYCQFPDLLLLDWLWVSRGSGKIITRDDFGSVAAAAPVAGDAEAVEGHTSGLCHHVRDGALSDEEVNDFQVKCFSSPQQPYEIVGIKRRRSYVKESLNMV</sequence>
<accession>A0ACB9LJM0</accession>